<dbReference type="GO" id="GO:0005634">
    <property type="term" value="C:nucleus"/>
    <property type="evidence" value="ECO:0007669"/>
    <property type="project" value="UniProtKB-SubCell"/>
</dbReference>
<comment type="similarity">
    <text evidence="8">Belongs to the TDD superfamily. DTWD1 family.</text>
</comment>
<evidence type="ECO:0000256" key="3">
    <source>
        <dbReference type="ARBA" id="ARBA00022679"/>
    </source>
</evidence>
<evidence type="ECO:0000256" key="4">
    <source>
        <dbReference type="ARBA" id="ARBA00022691"/>
    </source>
</evidence>
<feature type="non-terminal residue" evidence="13">
    <location>
        <position position="308"/>
    </location>
</feature>
<proteinExistence type="inferred from homology"/>
<dbReference type="GO" id="GO:0016432">
    <property type="term" value="F:tRNA-uridine aminocarboxypropyltransferase activity"/>
    <property type="evidence" value="ECO:0007669"/>
    <property type="project" value="UniProtKB-EC"/>
</dbReference>
<evidence type="ECO:0000256" key="9">
    <source>
        <dbReference type="ARBA" id="ARBA00039242"/>
    </source>
</evidence>
<dbReference type="InterPro" id="IPR051521">
    <property type="entry name" value="tRNA_Mod/Golgi_Maint"/>
</dbReference>
<feature type="domain" description="DTW" evidence="12">
    <location>
        <begin position="43"/>
        <end position="295"/>
    </location>
</feature>
<dbReference type="GO" id="GO:0006400">
    <property type="term" value="P:tRNA modification"/>
    <property type="evidence" value="ECO:0007669"/>
    <property type="project" value="TreeGrafter"/>
</dbReference>
<name>A0A8J9Y9R0_9NEOP</name>
<dbReference type="EC" id="2.5.1.25" evidence="2"/>
<evidence type="ECO:0000256" key="1">
    <source>
        <dbReference type="ARBA" id="ARBA00004123"/>
    </source>
</evidence>
<dbReference type="SMART" id="SM01144">
    <property type="entry name" value="DTW"/>
    <property type="match status" value="1"/>
</dbReference>
<dbReference type="AlphaFoldDB" id="A0A8J9Y9R0"/>
<keyword evidence="14" id="KW-1185">Reference proteome</keyword>
<dbReference type="OrthoDB" id="3173at2759"/>
<accession>A0A8J9Y9R0</accession>
<evidence type="ECO:0000313" key="13">
    <source>
        <dbReference type="EMBL" id="CAH0722669.1"/>
    </source>
</evidence>
<dbReference type="EMBL" id="OV170223">
    <property type="protein sequence ID" value="CAH0722669.1"/>
    <property type="molecule type" value="Genomic_DNA"/>
</dbReference>
<comment type="function">
    <text evidence="7">Catalyzes the formation of 3-(3-amino-3-carboxypropyl)uridine (acp3U) at position 20 in the D-loop of several cytoplasmic tRNAs (acp3U(20)).</text>
</comment>
<evidence type="ECO:0000256" key="10">
    <source>
        <dbReference type="ARBA" id="ARBA00042508"/>
    </source>
</evidence>
<evidence type="ECO:0000256" key="6">
    <source>
        <dbReference type="ARBA" id="ARBA00023242"/>
    </source>
</evidence>
<gene>
    <name evidence="13" type="ORF">BINO364_LOCUS8592</name>
</gene>
<reference evidence="13" key="1">
    <citation type="submission" date="2021-12" db="EMBL/GenBank/DDBJ databases">
        <authorList>
            <person name="Martin H S."/>
        </authorList>
    </citation>
    <scope>NUCLEOTIDE SEQUENCE</scope>
</reference>
<evidence type="ECO:0000256" key="2">
    <source>
        <dbReference type="ARBA" id="ARBA00012386"/>
    </source>
</evidence>
<organism evidence="13 14">
    <name type="scientific">Brenthis ino</name>
    <name type="common">lesser marbled fritillary</name>
    <dbReference type="NCBI Taxonomy" id="405034"/>
    <lineage>
        <taxon>Eukaryota</taxon>
        <taxon>Metazoa</taxon>
        <taxon>Ecdysozoa</taxon>
        <taxon>Arthropoda</taxon>
        <taxon>Hexapoda</taxon>
        <taxon>Insecta</taxon>
        <taxon>Pterygota</taxon>
        <taxon>Neoptera</taxon>
        <taxon>Endopterygota</taxon>
        <taxon>Lepidoptera</taxon>
        <taxon>Glossata</taxon>
        <taxon>Ditrysia</taxon>
        <taxon>Papilionoidea</taxon>
        <taxon>Nymphalidae</taxon>
        <taxon>Heliconiinae</taxon>
        <taxon>Argynnini</taxon>
        <taxon>Brenthis</taxon>
    </lineage>
</organism>
<sequence>MNPKSPESRNRDDNPFDGLKISKSVELDSLDSRSPCPRCGKSRMYFCYTCFVPVTQLDGRIPLCTLPIKVDIIKHKREIDGKSTAAHAAVLAPNDVNVYTYPEIPDYELNGKTVLLYPGTEACTVKELFTGKNDSKTYSENVLAELPSGYNLGTLRTKILNPDFDVNEIFHVDKLPIERLILIDSTWNQSRGIFADSRLQTIPKVVLQNRISQFWRHQKGSPRWYLSTIEALHQFLLELHASAWGLSPNYQNELTANYPRHSQEHHIYCRPYKGEYDNLLYFFKFMYEKLHTLYKHEDMLAYKRPMKL</sequence>
<evidence type="ECO:0000313" key="14">
    <source>
        <dbReference type="Proteomes" id="UP000838878"/>
    </source>
</evidence>
<evidence type="ECO:0000256" key="7">
    <source>
        <dbReference type="ARBA" id="ARBA00037050"/>
    </source>
</evidence>
<evidence type="ECO:0000256" key="11">
    <source>
        <dbReference type="ARBA" id="ARBA00048718"/>
    </source>
</evidence>
<evidence type="ECO:0000259" key="12">
    <source>
        <dbReference type="SMART" id="SM01144"/>
    </source>
</evidence>
<dbReference type="PANTHER" id="PTHR15627">
    <property type="entry name" value="NATURAL KILLER CELL-SPECIFIC ANTIGEN KLIP1"/>
    <property type="match status" value="1"/>
</dbReference>
<evidence type="ECO:0000256" key="5">
    <source>
        <dbReference type="ARBA" id="ARBA00022694"/>
    </source>
</evidence>
<comment type="subcellular location">
    <subcellularLocation>
        <location evidence="1">Nucleus</location>
    </subcellularLocation>
</comment>
<evidence type="ECO:0000256" key="8">
    <source>
        <dbReference type="ARBA" id="ARBA00038290"/>
    </source>
</evidence>
<keyword evidence="3" id="KW-0808">Transferase</keyword>
<comment type="catalytic activity">
    <reaction evidence="11">
        <text>a uridine in tRNA + S-adenosyl-L-methionine = a 3-[(3S)-3-amino-3-carboxypropyl]uridine in tRNA + S-methyl-5'-thioadenosine + H(+)</text>
        <dbReference type="Rhea" id="RHEA:62432"/>
        <dbReference type="Rhea" id="RHEA-COMP:13339"/>
        <dbReference type="Rhea" id="RHEA-COMP:16092"/>
        <dbReference type="ChEBI" id="CHEBI:15378"/>
        <dbReference type="ChEBI" id="CHEBI:17509"/>
        <dbReference type="ChEBI" id="CHEBI:59789"/>
        <dbReference type="ChEBI" id="CHEBI:65315"/>
        <dbReference type="ChEBI" id="CHEBI:82930"/>
        <dbReference type="EC" id="2.5.1.25"/>
    </reaction>
</comment>
<keyword evidence="4" id="KW-0949">S-adenosyl-L-methionine</keyword>
<keyword evidence="5" id="KW-0819">tRNA processing</keyword>
<keyword evidence="6" id="KW-0539">Nucleus</keyword>
<dbReference type="InterPro" id="IPR005636">
    <property type="entry name" value="DTW"/>
</dbReference>
<protein>
    <recommendedName>
        <fullName evidence="9">tRNA-uridine aminocarboxypropyltransferase 1</fullName>
        <ecNumber evidence="2">2.5.1.25</ecNumber>
    </recommendedName>
    <alternativeName>
        <fullName evidence="10">DTW domain-containing protein 1</fullName>
    </alternativeName>
</protein>
<dbReference type="Proteomes" id="UP000838878">
    <property type="component" value="Chromosome 3"/>
</dbReference>
<dbReference type="PANTHER" id="PTHR15627:SF8">
    <property type="entry name" value="TRNA-URIDINE AMINOCARBOXYPROPYLTRANSFERASE 1"/>
    <property type="match status" value="1"/>
</dbReference>
<dbReference type="Pfam" id="PF03942">
    <property type="entry name" value="DTW"/>
    <property type="match status" value="1"/>
</dbReference>